<evidence type="ECO:0000313" key="3">
    <source>
        <dbReference type="EMBL" id="PIZ95609.1"/>
    </source>
</evidence>
<comment type="caution">
    <text evidence="3">The sequence shown here is derived from an EMBL/GenBank/DDBJ whole genome shotgun (WGS) entry which is preliminary data.</text>
</comment>
<dbReference type="AlphaFoldDB" id="A0A2M7V9T1"/>
<dbReference type="InterPro" id="IPR022029">
    <property type="entry name" value="YoaR-like_PG-bd"/>
</dbReference>
<dbReference type="EMBL" id="PFPK01000008">
    <property type="protein sequence ID" value="PIZ95609.1"/>
    <property type="molecule type" value="Genomic_DNA"/>
</dbReference>
<accession>A0A2M7V9T1</accession>
<dbReference type="PANTHER" id="PTHR35788">
    <property type="entry name" value="EXPORTED PROTEIN-RELATED"/>
    <property type="match status" value="1"/>
</dbReference>
<evidence type="ECO:0000259" key="2">
    <source>
        <dbReference type="Pfam" id="PF12229"/>
    </source>
</evidence>
<dbReference type="Pfam" id="PF04294">
    <property type="entry name" value="VanW"/>
    <property type="match status" value="1"/>
</dbReference>
<name>A0A2M7V9T1_9BACT</name>
<evidence type="ECO:0000256" key="1">
    <source>
        <dbReference type="SAM" id="Phobius"/>
    </source>
</evidence>
<dbReference type="Proteomes" id="UP000228568">
    <property type="component" value="Unassembled WGS sequence"/>
</dbReference>
<keyword evidence="1" id="KW-0812">Transmembrane</keyword>
<organism evidence="3 4">
    <name type="scientific">Candidatus Magasanikbacteria bacterium CG_4_10_14_0_2_um_filter_37_12</name>
    <dbReference type="NCBI Taxonomy" id="1974637"/>
    <lineage>
        <taxon>Bacteria</taxon>
        <taxon>Candidatus Magasanikiibacteriota</taxon>
    </lineage>
</organism>
<feature type="transmembrane region" description="Helical" evidence="1">
    <location>
        <begin position="40"/>
        <end position="61"/>
    </location>
</feature>
<feature type="domain" description="YoaR-like putative peptidoglycan binding" evidence="2">
    <location>
        <begin position="134"/>
        <end position="209"/>
    </location>
</feature>
<dbReference type="PANTHER" id="PTHR35788:SF1">
    <property type="entry name" value="EXPORTED PROTEIN"/>
    <property type="match status" value="1"/>
</dbReference>
<dbReference type="Pfam" id="PF12229">
    <property type="entry name" value="PG_binding_4"/>
    <property type="match status" value="1"/>
</dbReference>
<evidence type="ECO:0000313" key="4">
    <source>
        <dbReference type="Proteomes" id="UP000228568"/>
    </source>
</evidence>
<keyword evidence="1" id="KW-0472">Membrane</keyword>
<sequence>MGKLGKRLSFYTSLFVAKKLIMSTKEVLKNINKNISWRKIWIVLVIVLVFFGVLFTSLLAYGASYEGRILPGLHVDDIDISGMNADELRDFLQDMNTKLVDAGVRFFFSGKDGKEEMFVLHPTIVTDDNFIELISMDVEKEVASLLNYQKTQSSLARSWTVIVSRLTAPNIKLRSINVDRERLLEEIKNKLEPYGAEAKNASVVINNLTPFDYTFVSSTSGVSFKYDNVMSQIIIDWSALRIPEIHIDSTETEPEIYDEDLQNIISRLPNIFGHGGLKLKYTDSHTKSTNYWNISEQKIADWVDVQKTEDGLIFGLNFSSTTEYLETSVSPKVNKEAQDAKFKIGENNKVTEFVGSRPGISLDIKNTYQKMNEAVVQKTWHDDGVAVSIPLVVEQVEPNVKTGEVNELGIKEILGIGYSNFSGSPANRIKNIRHAVKDKLNGLLVEPGQEFSLLKALEPFTLEGGYLSELVIKGDEIKPEIAGGLCQVGSTMFRTAMNSGLQITERRNHSLVVSYYNDNRNGLPGTDATIYDPAPDFRFLNDTGSYILITTDMNVDNGDLYFTMWGTNDGRSGSYTEPVVHKWIPAGETKYVETTSIEPGEEKCQSAHSGAETSFSYIQKLASGEKKETIYSSYYRPLPKICLVGVEKITEEECSEDDLACIADKANSTSVKDTVVDDTPPVEFAGD</sequence>
<keyword evidence="1" id="KW-1133">Transmembrane helix</keyword>
<gene>
    <name evidence="3" type="ORF">COX81_00555</name>
</gene>
<proteinExistence type="predicted"/>
<reference evidence="4" key="1">
    <citation type="submission" date="2017-09" db="EMBL/GenBank/DDBJ databases">
        <title>Depth-based differentiation of microbial function through sediment-hosted aquifers and enrichment of novel symbionts in the deep terrestrial subsurface.</title>
        <authorList>
            <person name="Probst A.J."/>
            <person name="Ladd B."/>
            <person name="Jarett J.K."/>
            <person name="Geller-Mcgrath D.E."/>
            <person name="Sieber C.M.K."/>
            <person name="Emerson J.B."/>
            <person name="Anantharaman K."/>
            <person name="Thomas B.C."/>
            <person name="Malmstrom R."/>
            <person name="Stieglmeier M."/>
            <person name="Klingl A."/>
            <person name="Woyke T."/>
            <person name="Ryan C.M."/>
            <person name="Banfield J.F."/>
        </authorList>
    </citation>
    <scope>NUCLEOTIDE SEQUENCE [LARGE SCALE GENOMIC DNA]</scope>
</reference>
<protein>
    <recommendedName>
        <fullName evidence="2">YoaR-like putative peptidoglycan binding domain-containing protein</fullName>
    </recommendedName>
</protein>
<dbReference type="InterPro" id="IPR007391">
    <property type="entry name" value="Vancomycin_resist_VanW"/>
</dbReference>
<dbReference type="InterPro" id="IPR052913">
    <property type="entry name" value="Glycopeptide_resist_protein"/>
</dbReference>